<feature type="transmembrane region" description="Helical" evidence="8">
    <location>
        <begin position="406"/>
        <end position="427"/>
    </location>
</feature>
<keyword evidence="4 8" id="KW-1133">Transmembrane helix</keyword>
<feature type="transmembrane region" description="Helical" evidence="8">
    <location>
        <begin position="181"/>
        <end position="200"/>
    </location>
</feature>
<feature type="compositionally biased region" description="Polar residues" evidence="7">
    <location>
        <begin position="69"/>
        <end position="80"/>
    </location>
</feature>
<feature type="transmembrane region" description="Helical" evidence="8">
    <location>
        <begin position="150"/>
        <end position="169"/>
    </location>
</feature>
<dbReference type="GO" id="GO:0005886">
    <property type="term" value="C:plasma membrane"/>
    <property type="evidence" value="ECO:0007669"/>
    <property type="project" value="TreeGrafter"/>
</dbReference>
<evidence type="ECO:0000256" key="4">
    <source>
        <dbReference type="ARBA" id="ARBA00022989"/>
    </source>
</evidence>
<reference evidence="11" key="1">
    <citation type="submission" date="2019-03" db="EMBL/GenBank/DDBJ databases">
        <title>Snf2 controls pulcherriminic acid biosynthesis and connects pigmentation and antifungal activity of the yeast Metschnikowia pulcherrima.</title>
        <authorList>
            <person name="Gore-Lloyd D."/>
            <person name="Sumann I."/>
            <person name="Brachmann A.O."/>
            <person name="Schneeberger K."/>
            <person name="Ortiz-Merino R.A."/>
            <person name="Moreno-Beltran M."/>
            <person name="Schlaefli M."/>
            <person name="Kirner P."/>
            <person name="Santos Kron A."/>
            <person name="Wolfe K.H."/>
            <person name="Piel J."/>
            <person name="Ahrens C.H."/>
            <person name="Henk D."/>
            <person name="Freimoser F.M."/>
        </authorList>
    </citation>
    <scope>NUCLEOTIDE SEQUENCE [LARGE SCALE GENOMIC DNA]</scope>
    <source>
        <strain evidence="11">APC 1.2</strain>
    </source>
</reference>
<keyword evidence="5 8" id="KW-0472">Membrane</keyword>
<dbReference type="InterPro" id="IPR020846">
    <property type="entry name" value="MFS_dom"/>
</dbReference>
<evidence type="ECO:0000313" key="11">
    <source>
        <dbReference type="Proteomes" id="UP000292447"/>
    </source>
</evidence>
<dbReference type="Proteomes" id="UP000292447">
    <property type="component" value="Chromosome IV"/>
</dbReference>
<sequence length="619" mass="68208">MSDLESLASSVAENASHHQHPRSLQEQCTLREKPGPDNKSVSEKLRLSNNETKENLATSEPIERKASLNRHQSAASMHTVNRVSRSERRGLLSSITILPEFYDPKSYLPAQKLTIVAIVAFAAVSGPMGTTILLPAVKDLSADLDTGLDMVNISVGIYLLSLGIFPLWWSNFSERHGRRSVYVLSFALFFAFSIGCALAPSIDALIVLRLMSGIGASAVQSCGAGTISDLYIQEERGTAIGLFFLGPLLGPFLSPIIGGAVAEAWGWRASMWVMTIVCGLNLVLILFLLPETLPRNDTETIQMRLEETLDKDDNISEHSLQRMATNLSQNSSLRRQMLDEEAPVDTIAPMLLRVRTNQSAYSQKLKEHENPDMEVPDTQKKSWLTHAYDYVVRPMHSLVFLTYPPVLLLITYSSLGFMGVYFLSIAISNEYGKSPYNFTSVIVGLMYIPNSIATILTSIYGGRWNDWLIKRSARRHNGELRPESRLSWNIVLSAVVFPPACMIFGWCLEKKQHWVTPLIGSAMIGFSSMIVMGTAVTYLVDVLPGKGATGVALNNLVRQVLAAIATFITEPVINAVGVGVLFCIYAGVVTAAALAVFVLKKRGAHLREKYDITAYYAKL</sequence>
<dbReference type="GO" id="GO:0015203">
    <property type="term" value="F:polyamine transmembrane transporter activity"/>
    <property type="evidence" value="ECO:0007669"/>
    <property type="project" value="TreeGrafter"/>
</dbReference>
<dbReference type="FunFam" id="1.20.1720.10:FF:000009">
    <property type="entry name" value="MFS multidrug transporter"/>
    <property type="match status" value="1"/>
</dbReference>
<dbReference type="PROSITE" id="PS50850">
    <property type="entry name" value="MFS"/>
    <property type="match status" value="1"/>
</dbReference>
<evidence type="ECO:0000256" key="7">
    <source>
        <dbReference type="SAM" id="MobiDB-lite"/>
    </source>
</evidence>
<proteinExistence type="inferred from homology"/>
<organism evidence="10 11">
    <name type="scientific">Metschnikowia aff. pulcherrima</name>
    <dbReference type="NCBI Taxonomy" id="2163413"/>
    <lineage>
        <taxon>Eukaryota</taxon>
        <taxon>Fungi</taxon>
        <taxon>Dikarya</taxon>
        <taxon>Ascomycota</taxon>
        <taxon>Saccharomycotina</taxon>
        <taxon>Pichiomycetes</taxon>
        <taxon>Metschnikowiaceae</taxon>
        <taxon>Metschnikowia</taxon>
    </lineage>
</organism>
<dbReference type="PANTHER" id="PTHR23502">
    <property type="entry name" value="MAJOR FACILITATOR SUPERFAMILY"/>
    <property type="match status" value="1"/>
</dbReference>
<evidence type="ECO:0000256" key="3">
    <source>
        <dbReference type="ARBA" id="ARBA00022692"/>
    </source>
</evidence>
<dbReference type="PANTHER" id="PTHR23502:SF5">
    <property type="entry name" value="QUINIDINE RESISTANCE PROTEIN 3"/>
    <property type="match status" value="1"/>
</dbReference>
<feature type="domain" description="Major facilitator superfamily (MFS) profile" evidence="9">
    <location>
        <begin position="115"/>
        <end position="604"/>
    </location>
</feature>
<feature type="transmembrane region" description="Helical" evidence="8">
    <location>
        <begin position="269"/>
        <end position="289"/>
    </location>
</feature>
<evidence type="ECO:0000256" key="8">
    <source>
        <dbReference type="SAM" id="Phobius"/>
    </source>
</evidence>
<comment type="subcellular location">
    <subcellularLocation>
        <location evidence="1">Membrane</location>
        <topology evidence="1">Multi-pass membrane protein</topology>
    </subcellularLocation>
</comment>
<name>A0A4P6XTN7_9ASCO</name>
<evidence type="ECO:0000256" key="5">
    <source>
        <dbReference type="ARBA" id="ARBA00023136"/>
    </source>
</evidence>
<feature type="transmembrane region" description="Helical" evidence="8">
    <location>
        <begin position="575"/>
        <end position="599"/>
    </location>
</feature>
<dbReference type="Pfam" id="PF07690">
    <property type="entry name" value="MFS_1"/>
    <property type="match status" value="1"/>
</dbReference>
<evidence type="ECO:0000259" key="9">
    <source>
        <dbReference type="PROSITE" id="PS50850"/>
    </source>
</evidence>
<keyword evidence="2" id="KW-0813">Transport</keyword>
<feature type="transmembrane region" description="Helical" evidence="8">
    <location>
        <begin position="447"/>
        <end position="465"/>
    </location>
</feature>
<feature type="region of interest" description="Disordered" evidence="7">
    <location>
        <begin position="1"/>
        <end position="80"/>
    </location>
</feature>
<dbReference type="Gene3D" id="1.20.1720.10">
    <property type="entry name" value="Multidrug resistance protein D"/>
    <property type="match status" value="1"/>
</dbReference>
<feature type="transmembrane region" description="Helical" evidence="8">
    <location>
        <begin position="486"/>
        <end position="506"/>
    </location>
</feature>
<evidence type="ECO:0000256" key="2">
    <source>
        <dbReference type="ARBA" id="ARBA00022448"/>
    </source>
</evidence>
<evidence type="ECO:0000313" key="10">
    <source>
        <dbReference type="EMBL" id="QBM89518.1"/>
    </source>
</evidence>
<comment type="similarity">
    <text evidence="6">Belongs to the major facilitator superfamily. CAR1 family.</text>
</comment>
<dbReference type="Gene3D" id="1.20.1250.20">
    <property type="entry name" value="MFS general substrate transporter like domains"/>
    <property type="match status" value="1"/>
</dbReference>
<dbReference type="CDD" id="cd17323">
    <property type="entry name" value="MFS_Tpo1_MDR_like"/>
    <property type="match status" value="1"/>
</dbReference>
<accession>A0A4P6XTN7</accession>
<feature type="transmembrane region" description="Helical" evidence="8">
    <location>
        <begin position="206"/>
        <end position="227"/>
    </location>
</feature>
<feature type="transmembrane region" description="Helical" evidence="8">
    <location>
        <begin position="552"/>
        <end position="569"/>
    </location>
</feature>
<keyword evidence="3 8" id="KW-0812">Transmembrane</keyword>
<protein>
    <submittedName>
        <fullName evidence="10">Multidrug resistance protein</fullName>
    </submittedName>
</protein>
<gene>
    <name evidence="10" type="primary">MPUL0D05940</name>
    <name evidence="10" type="ORF">METSCH_D05940</name>
</gene>
<dbReference type="InterPro" id="IPR011701">
    <property type="entry name" value="MFS"/>
</dbReference>
<feature type="transmembrane region" description="Helical" evidence="8">
    <location>
        <begin position="239"/>
        <end position="257"/>
    </location>
</feature>
<dbReference type="STRING" id="2163413.A0A4P6XTN7"/>
<evidence type="ECO:0000256" key="1">
    <source>
        <dbReference type="ARBA" id="ARBA00004141"/>
    </source>
</evidence>
<feature type="transmembrane region" description="Helical" evidence="8">
    <location>
        <begin position="518"/>
        <end position="540"/>
    </location>
</feature>
<dbReference type="EMBL" id="CP034459">
    <property type="protein sequence ID" value="QBM89518.1"/>
    <property type="molecule type" value="Genomic_DNA"/>
</dbReference>
<dbReference type="AlphaFoldDB" id="A0A4P6XTN7"/>
<dbReference type="SUPFAM" id="SSF103473">
    <property type="entry name" value="MFS general substrate transporter"/>
    <property type="match status" value="1"/>
</dbReference>
<dbReference type="InterPro" id="IPR036259">
    <property type="entry name" value="MFS_trans_sf"/>
</dbReference>
<feature type="transmembrane region" description="Helical" evidence="8">
    <location>
        <begin position="113"/>
        <end position="138"/>
    </location>
</feature>
<feature type="compositionally biased region" description="Basic and acidic residues" evidence="7">
    <location>
        <begin position="29"/>
        <end position="54"/>
    </location>
</feature>
<keyword evidence="11" id="KW-1185">Reference proteome</keyword>
<evidence type="ECO:0000256" key="6">
    <source>
        <dbReference type="ARBA" id="ARBA00038347"/>
    </source>
</evidence>
<dbReference type="GO" id="GO:0010509">
    <property type="term" value="P:intracellular polyamine homeostasis"/>
    <property type="evidence" value="ECO:0007669"/>
    <property type="project" value="TreeGrafter"/>
</dbReference>